<proteinExistence type="predicted"/>
<dbReference type="AlphaFoldDB" id="A0A8S2SNC4"/>
<organism evidence="1 2">
    <name type="scientific">Rotaria magnacalcarata</name>
    <dbReference type="NCBI Taxonomy" id="392030"/>
    <lineage>
        <taxon>Eukaryota</taxon>
        <taxon>Metazoa</taxon>
        <taxon>Spiralia</taxon>
        <taxon>Gnathifera</taxon>
        <taxon>Rotifera</taxon>
        <taxon>Eurotatoria</taxon>
        <taxon>Bdelloidea</taxon>
        <taxon>Philodinida</taxon>
        <taxon>Philodinidae</taxon>
        <taxon>Rotaria</taxon>
    </lineage>
</organism>
<comment type="caution">
    <text evidence="1">The sequence shown here is derived from an EMBL/GenBank/DDBJ whole genome shotgun (WGS) entry which is preliminary data.</text>
</comment>
<dbReference type="EMBL" id="CAJOBH010024616">
    <property type="protein sequence ID" value="CAF4242671.1"/>
    <property type="molecule type" value="Genomic_DNA"/>
</dbReference>
<feature type="non-terminal residue" evidence="1">
    <location>
        <position position="1"/>
    </location>
</feature>
<reference evidence="1" key="1">
    <citation type="submission" date="2021-02" db="EMBL/GenBank/DDBJ databases">
        <authorList>
            <person name="Nowell W R."/>
        </authorList>
    </citation>
    <scope>NUCLEOTIDE SEQUENCE</scope>
</reference>
<name>A0A8S2SNC4_9BILA</name>
<feature type="non-terminal residue" evidence="1">
    <location>
        <position position="98"/>
    </location>
</feature>
<evidence type="ECO:0000313" key="1">
    <source>
        <dbReference type="EMBL" id="CAF4242671.1"/>
    </source>
</evidence>
<accession>A0A8S2SNC4</accession>
<evidence type="ECO:0000313" key="2">
    <source>
        <dbReference type="Proteomes" id="UP000681967"/>
    </source>
</evidence>
<dbReference type="Proteomes" id="UP000681967">
    <property type="component" value="Unassembled WGS sequence"/>
</dbReference>
<protein>
    <submittedName>
        <fullName evidence="1">Uncharacterized protein</fullName>
    </submittedName>
</protein>
<sequence>IPSFVANSNGTASNYPQFVSHSNGKYTAELHLTTVEPSVEDEQILSYILPVSLKPVMSAVEKDASVGAYFAISCALPTPNQLRTDQLDIPSKRICILW</sequence>
<gene>
    <name evidence="1" type="ORF">BYL167_LOCUS25228</name>
</gene>